<dbReference type="InterPro" id="IPR000433">
    <property type="entry name" value="Znf_ZZ"/>
</dbReference>
<feature type="compositionally biased region" description="Polar residues" evidence="5">
    <location>
        <begin position="780"/>
        <end position="801"/>
    </location>
</feature>
<evidence type="ECO:0000256" key="1">
    <source>
        <dbReference type="ARBA" id="ARBA00022723"/>
    </source>
</evidence>
<dbReference type="STRING" id="502779.C1H5J3"/>
<dbReference type="EMBL" id="KN294007">
    <property type="protein sequence ID" value="EEH34987.1"/>
    <property type="molecule type" value="Genomic_DNA"/>
</dbReference>
<dbReference type="PANTHER" id="PTHR20930">
    <property type="entry name" value="OVARIAN CARCINOMA ANTIGEN CA125-RELATED"/>
    <property type="match status" value="1"/>
</dbReference>
<dbReference type="PANTHER" id="PTHR20930:SF0">
    <property type="entry name" value="PROTEIN ILRUN"/>
    <property type="match status" value="1"/>
</dbReference>
<sequence length="854" mass="93901">MAAPALAPQAAPVGPDTLISIKILYEGCTRRFKLPLRELGAFTFPLKVRQLLTIPDNADVSLERYSDSAASYIVLNSENPSVYKQLYRAAKAKLKLRIKVTLLPGHDNLWPSSPVPENTDSRQEQSQQRCSYLDTVLRAPVSDFTNQADFPQPVAPAPPTLNASMFPSVPERNPIEGTNNNTNEEILPTRAEHQQEMQHVRSNPASSAGFMSSASLNLPHIPSVQLSTMYIDCNHCNNSVTDVYLHCSICDDGDYDLCQQCINAGVSCPGEGHWLIKRTINGGRITNSITETIPSRKSSDQELQEKPTSEEQIPRDEEETKFIERTCNACFRDFNEKELVTCQDCPDYDLCFTCLLEDRHGHHPGHSFSLIVDGEFQSKSLVMSTCQPGRGRYHAAICDGCNKSIKGVRHKCLNCPDWDYCSYCVQSASEFHPGHRFAPLYSPIPEPHGYQQTHYGIICDGPLCSVPAKLSYIRGVRYKCAVCHDIDFCASCEAHPDNTHNRTHPLIKFKTPVRNATITTFTDNTCRGEAVTTLGDRPVTKSTSMETVGPVNSNAATLVQTEKSEPKTVSEADSTAVQPSELEKTRTIGTESSIPFSSLHAVYIRDTIPDGSTVRPSETITQTWTLYNPGPAIWPKGCSVRFVGGDSMFNIDTNHPSSLSKLLSAMETQELTAPVPPAGSADFTITLKSPQREGRAISYWRLKTADGIAFGHKLWCDIDVRASTEDSPTQESSDSKQPSVETEAPSVASHTTQATYAEPPVDKSKLGSAMIFPKLETESPAMSSTYKSASTTLEPPSNGPSEAQDITDIADDVENLTLDESSPDDDFLTDEEYDVLDASDQEFPSQPAQMSGMK</sequence>
<dbReference type="OMA" id="NKHGHHP"/>
<proteinExistence type="predicted"/>
<dbReference type="eggNOG" id="KOG4351">
    <property type="taxonomic scope" value="Eukaryota"/>
</dbReference>
<dbReference type="Pfam" id="PF16158">
    <property type="entry name" value="N_BRCA1_IG"/>
    <property type="match status" value="1"/>
</dbReference>
<feature type="compositionally biased region" description="Polar residues" evidence="5">
    <location>
        <begin position="725"/>
        <end position="740"/>
    </location>
</feature>
<feature type="compositionally biased region" description="Basic and acidic residues" evidence="5">
    <location>
        <begin position="297"/>
        <end position="317"/>
    </location>
</feature>
<evidence type="ECO:0000313" key="8">
    <source>
        <dbReference type="Proteomes" id="UP000002059"/>
    </source>
</evidence>
<dbReference type="AlphaFoldDB" id="C1H5J3"/>
<dbReference type="CDD" id="cd02340">
    <property type="entry name" value="ZZ_NBR1_like"/>
    <property type="match status" value="2"/>
</dbReference>
<dbReference type="OrthoDB" id="661148at2759"/>
<dbReference type="KEGG" id="pbl:PAAG_06034"/>
<dbReference type="Pfam" id="PF00569">
    <property type="entry name" value="ZZ"/>
    <property type="match status" value="2"/>
</dbReference>
<feature type="domain" description="ZZ-type" evidence="6">
    <location>
        <begin position="459"/>
        <end position="514"/>
    </location>
</feature>
<dbReference type="Gene3D" id="3.30.60.90">
    <property type="match status" value="4"/>
</dbReference>
<dbReference type="InterPro" id="IPR013783">
    <property type="entry name" value="Ig-like_fold"/>
</dbReference>
<feature type="region of interest" description="Disordered" evidence="5">
    <location>
        <begin position="779"/>
        <end position="805"/>
    </location>
</feature>
<organism evidence="7 8">
    <name type="scientific">Paracoccidioides lutzii (strain ATCC MYA-826 / Pb01)</name>
    <name type="common">Paracoccidioides brasiliensis</name>
    <dbReference type="NCBI Taxonomy" id="502779"/>
    <lineage>
        <taxon>Eukaryota</taxon>
        <taxon>Fungi</taxon>
        <taxon>Dikarya</taxon>
        <taxon>Ascomycota</taxon>
        <taxon>Pezizomycotina</taxon>
        <taxon>Eurotiomycetes</taxon>
        <taxon>Eurotiomycetidae</taxon>
        <taxon>Onygenales</taxon>
        <taxon>Ajellomycetaceae</taxon>
        <taxon>Paracoccidioides</taxon>
    </lineage>
</organism>
<feature type="compositionally biased region" description="Polar residues" evidence="5">
    <location>
        <begin position="842"/>
        <end position="854"/>
    </location>
</feature>
<feature type="region of interest" description="Disordered" evidence="5">
    <location>
        <begin position="288"/>
        <end position="317"/>
    </location>
</feature>
<keyword evidence="8" id="KW-1185">Reference proteome</keyword>
<dbReference type="SUPFAM" id="SSF57850">
    <property type="entry name" value="RING/U-box"/>
    <property type="match status" value="4"/>
</dbReference>
<keyword evidence="1" id="KW-0479">Metal-binding</keyword>
<evidence type="ECO:0000256" key="4">
    <source>
        <dbReference type="PROSITE-ProRule" id="PRU00228"/>
    </source>
</evidence>
<evidence type="ECO:0000256" key="5">
    <source>
        <dbReference type="SAM" id="MobiDB-lite"/>
    </source>
</evidence>
<dbReference type="CDD" id="cd02249">
    <property type="entry name" value="ZZ"/>
    <property type="match status" value="1"/>
</dbReference>
<feature type="region of interest" description="Disordered" evidence="5">
    <location>
        <begin position="562"/>
        <end position="585"/>
    </location>
</feature>
<evidence type="ECO:0000256" key="2">
    <source>
        <dbReference type="ARBA" id="ARBA00022771"/>
    </source>
</evidence>
<dbReference type="GeneID" id="9095332"/>
<evidence type="ECO:0000256" key="3">
    <source>
        <dbReference type="ARBA" id="ARBA00022833"/>
    </source>
</evidence>
<reference evidence="7 8" key="1">
    <citation type="journal article" date="2011" name="PLoS Genet.">
        <title>Comparative genomic analysis of human fungal pathogens causing paracoccidioidomycosis.</title>
        <authorList>
            <person name="Desjardins C.A."/>
            <person name="Champion M.D."/>
            <person name="Holder J.W."/>
            <person name="Muszewska A."/>
            <person name="Goldberg J."/>
            <person name="Bailao A.M."/>
            <person name="Brigido M.M."/>
            <person name="Ferreira M.E."/>
            <person name="Garcia A.M."/>
            <person name="Grynberg M."/>
            <person name="Gujja S."/>
            <person name="Heiman D.I."/>
            <person name="Henn M.R."/>
            <person name="Kodira C.D."/>
            <person name="Leon-Narvaez H."/>
            <person name="Longo L.V."/>
            <person name="Ma L.J."/>
            <person name="Malavazi I."/>
            <person name="Matsuo A.L."/>
            <person name="Morais F.V."/>
            <person name="Pereira M."/>
            <person name="Rodriguez-Brito S."/>
            <person name="Sakthikumar S."/>
            <person name="Salem-Izacc S.M."/>
            <person name="Sykes S.M."/>
            <person name="Teixeira M.M."/>
            <person name="Vallejo M.C."/>
            <person name="Walter M.E."/>
            <person name="Yandava C."/>
            <person name="Young S."/>
            <person name="Zeng Q."/>
            <person name="Zucker J."/>
            <person name="Felipe M.S."/>
            <person name="Goldman G.H."/>
            <person name="Haas B.J."/>
            <person name="McEwen J.G."/>
            <person name="Nino-Vega G."/>
            <person name="Puccia R."/>
            <person name="San-Blas G."/>
            <person name="Soares C.M."/>
            <person name="Birren B.W."/>
            <person name="Cuomo C.A."/>
        </authorList>
    </citation>
    <scope>NUCLEOTIDE SEQUENCE [LARGE SCALE GENOMIC DNA]</scope>
    <source>
        <strain evidence="8">ATCC MYA-826 / Pb01</strain>
    </source>
</reference>
<evidence type="ECO:0000259" key="6">
    <source>
        <dbReference type="PROSITE" id="PS50135"/>
    </source>
</evidence>
<gene>
    <name evidence="7" type="ORF">PAAG_06034</name>
</gene>
<dbReference type="SMART" id="SM00291">
    <property type="entry name" value="ZnF_ZZ"/>
    <property type="match status" value="4"/>
</dbReference>
<evidence type="ECO:0000313" key="7">
    <source>
        <dbReference type="EMBL" id="EEH34987.1"/>
    </source>
</evidence>
<name>C1H5J3_PARBA</name>
<keyword evidence="2 4" id="KW-0863">Zinc-finger</keyword>
<dbReference type="InterPro" id="IPR032350">
    <property type="entry name" value="Nbr1_FW"/>
</dbReference>
<dbReference type="GO" id="GO:0008270">
    <property type="term" value="F:zinc ion binding"/>
    <property type="evidence" value="ECO:0007669"/>
    <property type="project" value="UniProtKB-KW"/>
</dbReference>
<keyword evidence="3" id="KW-0862">Zinc</keyword>
<dbReference type="VEuPathDB" id="FungiDB:PAAG_06034"/>
<dbReference type="PROSITE" id="PS50135">
    <property type="entry name" value="ZF_ZZ_2"/>
    <property type="match status" value="1"/>
</dbReference>
<feature type="region of interest" description="Disordered" evidence="5">
    <location>
        <begin position="724"/>
        <end position="762"/>
    </location>
</feature>
<protein>
    <submittedName>
        <fullName evidence="7">ZZ type zinc finger domain-containing protein</fullName>
    </submittedName>
</protein>
<dbReference type="Proteomes" id="UP000002059">
    <property type="component" value="Partially assembled WGS sequence"/>
</dbReference>
<dbReference type="HOGENOM" id="CLU_007590_0_0_1"/>
<dbReference type="RefSeq" id="XP_002792246.1">
    <property type="nucleotide sequence ID" value="XM_002792200.1"/>
</dbReference>
<accession>C1H5J3</accession>
<feature type="region of interest" description="Disordered" evidence="5">
    <location>
        <begin position="834"/>
        <end position="854"/>
    </location>
</feature>
<dbReference type="InterPro" id="IPR043145">
    <property type="entry name" value="Znf_ZZ_sf"/>
</dbReference>
<dbReference type="Gene3D" id="2.60.40.10">
    <property type="entry name" value="Immunoglobulins"/>
    <property type="match status" value="1"/>
</dbReference>
<dbReference type="CDD" id="cd14947">
    <property type="entry name" value="NBR1_like"/>
    <property type="match status" value="1"/>
</dbReference>